<dbReference type="VEuPathDB" id="FungiDB:RhiirFUN_004601"/>
<dbReference type="Proteomes" id="UP000018888">
    <property type="component" value="Unassembled WGS sequence"/>
</dbReference>
<evidence type="ECO:0000256" key="1">
    <source>
        <dbReference type="SAM" id="MobiDB-lite"/>
    </source>
</evidence>
<accession>A0A2P4QP77</accession>
<evidence type="ECO:0000313" key="2">
    <source>
        <dbReference type="EMBL" id="POG79435.1"/>
    </source>
</evidence>
<name>A0A2P4QP77_RHIID</name>
<dbReference type="AlphaFoldDB" id="A0A2P4QP77"/>
<feature type="region of interest" description="Disordered" evidence="1">
    <location>
        <begin position="286"/>
        <end position="322"/>
    </location>
</feature>
<sequence>MVDHKDIETAQVKVIKTALRKGKKYDNIAKNYGGYLKKLRAEKEPNEYIKTLAVKMFPNEEAYTIRLENYRKRYLDNDLCASLVYALYYQIAKEENRERSDEEIGTRVGVCDCPSSPYEWNNEENPGFIPEWDDWEELFATSKPIGRQRQSGIGEKKTLEKFVYSLSSELRLEIWPDGINIDDRRKIKVGDNADDLDKFRCGLLLQDKDSIVDYYSNVKRCNDSSISVKNISEENSLEDYHKKIVKLQESTNLTMSNFHRPAFENHSLIIPSPDIISPPSSISIDTSLLSAPHSPSTSSDTASCSSNCTSPTVSDNEEDFII</sequence>
<protein>
    <submittedName>
        <fullName evidence="2">Uncharacterized protein</fullName>
    </submittedName>
</protein>
<reference evidence="2 3" key="2">
    <citation type="journal article" date="2018" name="New Phytol.">
        <title>High intraspecific genome diversity in the model arbuscular mycorrhizal symbiont Rhizophagus irregularis.</title>
        <authorList>
            <person name="Chen E.C.H."/>
            <person name="Morin E."/>
            <person name="Beaudet D."/>
            <person name="Noel J."/>
            <person name="Yildirir G."/>
            <person name="Ndikumana S."/>
            <person name="Charron P."/>
            <person name="St-Onge C."/>
            <person name="Giorgi J."/>
            <person name="Kruger M."/>
            <person name="Marton T."/>
            <person name="Ropars J."/>
            <person name="Grigoriev I.V."/>
            <person name="Hainaut M."/>
            <person name="Henrissat B."/>
            <person name="Roux C."/>
            <person name="Martin F."/>
            <person name="Corradi N."/>
        </authorList>
    </citation>
    <scope>NUCLEOTIDE SEQUENCE [LARGE SCALE GENOMIC DNA]</scope>
    <source>
        <strain evidence="2 3">DAOM 197198</strain>
    </source>
</reference>
<gene>
    <name evidence="2" type="ORF">GLOIN_2v1765680</name>
</gene>
<feature type="compositionally biased region" description="Low complexity" evidence="1">
    <location>
        <begin position="286"/>
        <end position="310"/>
    </location>
</feature>
<comment type="caution">
    <text evidence="2">The sequence shown here is derived from an EMBL/GenBank/DDBJ whole genome shotgun (WGS) entry which is preliminary data.</text>
</comment>
<dbReference type="EMBL" id="AUPC02000025">
    <property type="protein sequence ID" value="POG79435.1"/>
    <property type="molecule type" value="Genomic_DNA"/>
</dbReference>
<proteinExistence type="predicted"/>
<organism evidence="2 3">
    <name type="scientific">Rhizophagus irregularis (strain DAOM 181602 / DAOM 197198 / MUCL 43194)</name>
    <name type="common">Arbuscular mycorrhizal fungus</name>
    <name type="synonym">Glomus intraradices</name>
    <dbReference type="NCBI Taxonomy" id="747089"/>
    <lineage>
        <taxon>Eukaryota</taxon>
        <taxon>Fungi</taxon>
        <taxon>Fungi incertae sedis</taxon>
        <taxon>Mucoromycota</taxon>
        <taxon>Glomeromycotina</taxon>
        <taxon>Glomeromycetes</taxon>
        <taxon>Glomerales</taxon>
        <taxon>Glomeraceae</taxon>
        <taxon>Rhizophagus</taxon>
    </lineage>
</organism>
<evidence type="ECO:0000313" key="3">
    <source>
        <dbReference type="Proteomes" id="UP000018888"/>
    </source>
</evidence>
<keyword evidence="3" id="KW-1185">Reference proteome</keyword>
<reference evidence="2 3" key="1">
    <citation type="journal article" date="2013" name="Proc. Natl. Acad. Sci. U.S.A.">
        <title>Genome of an arbuscular mycorrhizal fungus provides insight into the oldest plant symbiosis.</title>
        <authorList>
            <person name="Tisserant E."/>
            <person name="Malbreil M."/>
            <person name="Kuo A."/>
            <person name="Kohler A."/>
            <person name="Symeonidi A."/>
            <person name="Balestrini R."/>
            <person name="Charron P."/>
            <person name="Duensing N."/>
            <person name="Frei Dit Frey N."/>
            <person name="Gianinazzi-Pearson V."/>
            <person name="Gilbert L.B."/>
            <person name="Handa Y."/>
            <person name="Herr J.R."/>
            <person name="Hijri M."/>
            <person name="Koul R."/>
            <person name="Kawaguchi M."/>
            <person name="Krajinski F."/>
            <person name="Lammers P.J."/>
            <person name="Masclaux F.G."/>
            <person name="Murat C."/>
            <person name="Morin E."/>
            <person name="Ndikumana S."/>
            <person name="Pagni M."/>
            <person name="Petitpierre D."/>
            <person name="Requena N."/>
            <person name="Rosikiewicz P."/>
            <person name="Riley R."/>
            <person name="Saito K."/>
            <person name="San Clemente H."/>
            <person name="Shapiro H."/>
            <person name="van Tuinen D."/>
            <person name="Becard G."/>
            <person name="Bonfante P."/>
            <person name="Paszkowski U."/>
            <person name="Shachar-Hill Y.Y."/>
            <person name="Tuskan G.A."/>
            <person name="Young P.W."/>
            <person name="Sanders I.R."/>
            <person name="Henrissat B."/>
            <person name="Rensing S.A."/>
            <person name="Grigoriev I.V."/>
            <person name="Corradi N."/>
            <person name="Roux C."/>
            <person name="Martin F."/>
        </authorList>
    </citation>
    <scope>NUCLEOTIDE SEQUENCE [LARGE SCALE GENOMIC DNA]</scope>
    <source>
        <strain evidence="2 3">DAOM 197198</strain>
    </source>
</reference>